<keyword evidence="1" id="KW-0732">Signal</keyword>
<keyword evidence="4" id="KW-1185">Reference proteome</keyword>
<dbReference type="Pfam" id="PF07176">
    <property type="entry name" value="DUF1400"/>
    <property type="match status" value="1"/>
</dbReference>
<accession>A0ABU5RY64</accession>
<dbReference type="Proteomes" id="UP001304461">
    <property type="component" value="Unassembled WGS sequence"/>
</dbReference>
<feature type="domain" description="DUF1400" evidence="2">
    <location>
        <begin position="84"/>
        <end position="162"/>
    </location>
</feature>
<comment type="caution">
    <text evidence="3">The sequence shown here is derived from an EMBL/GenBank/DDBJ whole genome shotgun (WGS) entry which is preliminary data.</text>
</comment>
<dbReference type="GO" id="GO:0016787">
    <property type="term" value="F:hydrolase activity"/>
    <property type="evidence" value="ECO:0007669"/>
    <property type="project" value="UniProtKB-KW"/>
</dbReference>
<keyword evidence="3" id="KW-0378">Hydrolase</keyword>
<feature type="chain" id="PRO_5046433654" evidence="1">
    <location>
        <begin position="37"/>
        <end position="237"/>
    </location>
</feature>
<name>A0ABU5RY64_9CYAN</name>
<organism evidence="3 4">
    <name type="scientific">Cyanobium gracile UHCC 0139</name>
    <dbReference type="NCBI Taxonomy" id="3110308"/>
    <lineage>
        <taxon>Bacteria</taxon>
        <taxon>Bacillati</taxon>
        <taxon>Cyanobacteriota</taxon>
        <taxon>Cyanophyceae</taxon>
        <taxon>Synechococcales</taxon>
        <taxon>Prochlorococcaceae</taxon>
        <taxon>Cyanobium</taxon>
    </lineage>
</organism>
<dbReference type="EMBL" id="JAYGHX010000015">
    <property type="protein sequence ID" value="MEA5392710.1"/>
    <property type="molecule type" value="Genomic_DNA"/>
</dbReference>
<protein>
    <submittedName>
        <fullName evidence="3">Alpha/beta hydrolase</fullName>
    </submittedName>
</protein>
<evidence type="ECO:0000313" key="4">
    <source>
        <dbReference type="Proteomes" id="UP001304461"/>
    </source>
</evidence>
<sequence length="237" mass="25285">MGKLIRKSPSPPVFKRILAGLFVGTAVTASVLPASAAVDNDLPVRWNTGGAVWSTHQSAFDTFLDSGDITDRGLEGGLARSGWTSDEVKSGMTKTYAVNLVGVSRFLYSDAGVKFLKNATNSYFPYYSMNTYAVQALRSAIISDAKDGSISSAGIMKALPTDFRLADFCNTYTGAQNICAEGRCAPGTAQCTSLLSWYVFLPACIQANQMADPVAMVRDTPGPAPAPMMDQPVRGLW</sequence>
<proteinExistence type="predicted"/>
<evidence type="ECO:0000259" key="2">
    <source>
        <dbReference type="Pfam" id="PF07176"/>
    </source>
</evidence>
<reference evidence="3 4" key="1">
    <citation type="submission" date="2023-12" db="EMBL/GenBank/DDBJ databases">
        <title>Baltic Sea Cyanobacteria.</title>
        <authorList>
            <person name="Delbaje E."/>
            <person name="Fewer D.P."/>
            <person name="Shishido T.K."/>
        </authorList>
    </citation>
    <scope>NUCLEOTIDE SEQUENCE [LARGE SCALE GENOMIC DNA]</scope>
    <source>
        <strain evidence="3 4">UHCC 0139</strain>
    </source>
</reference>
<evidence type="ECO:0000313" key="3">
    <source>
        <dbReference type="EMBL" id="MEA5392710.1"/>
    </source>
</evidence>
<feature type="signal peptide" evidence="1">
    <location>
        <begin position="1"/>
        <end position="36"/>
    </location>
</feature>
<dbReference type="RefSeq" id="WP_323306638.1">
    <property type="nucleotide sequence ID" value="NZ_JAYGHX010000015.1"/>
</dbReference>
<gene>
    <name evidence="3" type="ORF">VB738_15715</name>
</gene>
<dbReference type="InterPro" id="IPR010802">
    <property type="entry name" value="DUF1400"/>
</dbReference>
<evidence type="ECO:0000256" key="1">
    <source>
        <dbReference type="SAM" id="SignalP"/>
    </source>
</evidence>